<reference evidence="2 3" key="1">
    <citation type="submission" date="2020-03" db="EMBL/GenBank/DDBJ databases">
        <title>Cyclobacterium plantarum sp. nov., a marine bacterium isolated from a coastal-marine wetland.</title>
        <authorList>
            <person name="Sanchez-Porro C."/>
            <person name="Ventosa A."/>
            <person name="Amoozegar M."/>
        </authorList>
    </citation>
    <scope>NUCLEOTIDE SEQUENCE [LARGE SCALE GENOMIC DNA]</scope>
    <source>
        <strain evidence="2 3">GBPx2</strain>
    </source>
</reference>
<evidence type="ECO:0000313" key="2">
    <source>
        <dbReference type="EMBL" id="NHE59703.1"/>
    </source>
</evidence>
<dbReference type="Proteomes" id="UP000649799">
    <property type="component" value="Unassembled WGS sequence"/>
</dbReference>
<evidence type="ECO:0000313" key="3">
    <source>
        <dbReference type="Proteomes" id="UP000649799"/>
    </source>
</evidence>
<evidence type="ECO:0000256" key="1">
    <source>
        <dbReference type="SAM" id="Phobius"/>
    </source>
</evidence>
<comment type="caution">
    <text evidence="2">The sequence shown here is derived from an EMBL/GenBank/DDBJ whole genome shotgun (WGS) entry which is preliminary data.</text>
</comment>
<keyword evidence="1" id="KW-0812">Transmembrane</keyword>
<organism evidence="2 3">
    <name type="scientific">Cyclobacterium plantarum</name>
    <dbReference type="NCBI Taxonomy" id="2716263"/>
    <lineage>
        <taxon>Bacteria</taxon>
        <taxon>Pseudomonadati</taxon>
        <taxon>Bacteroidota</taxon>
        <taxon>Cytophagia</taxon>
        <taxon>Cytophagales</taxon>
        <taxon>Cyclobacteriaceae</taxon>
        <taxon>Cyclobacterium</taxon>
    </lineage>
</organism>
<feature type="transmembrane region" description="Helical" evidence="1">
    <location>
        <begin position="16"/>
        <end position="36"/>
    </location>
</feature>
<sequence>MLLEIFSSPIASGAQVFWLIVAILVGLGAGLSAIDFRSTLFKKEEKDH</sequence>
<keyword evidence="3" id="KW-1185">Reference proteome</keyword>
<dbReference type="EMBL" id="JAANYN010000016">
    <property type="protein sequence ID" value="NHE59703.1"/>
    <property type="molecule type" value="Genomic_DNA"/>
</dbReference>
<keyword evidence="1" id="KW-1133">Transmembrane helix</keyword>
<proteinExistence type="predicted"/>
<keyword evidence="1" id="KW-0472">Membrane</keyword>
<name>A0ABX0HHB7_9BACT</name>
<accession>A0ABX0HHB7</accession>
<gene>
    <name evidence="2" type="ORF">G9Q97_23095</name>
</gene>
<protein>
    <submittedName>
        <fullName evidence="2">Uncharacterized protein</fullName>
    </submittedName>
</protein>
<dbReference type="RefSeq" id="WP_166151347.1">
    <property type="nucleotide sequence ID" value="NZ_JAANYN010000016.1"/>
</dbReference>